<feature type="transmembrane region" description="Helical" evidence="6">
    <location>
        <begin position="46"/>
        <end position="67"/>
    </location>
</feature>
<accession>A0A840VHD8</accession>
<evidence type="ECO:0000256" key="1">
    <source>
        <dbReference type="ARBA" id="ARBA00004651"/>
    </source>
</evidence>
<dbReference type="Pfam" id="PF12823">
    <property type="entry name" value="DUF3817"/>
    <property type="match status" value="1"/>
</dbReference>
<feature type="transmembrane region" description="Helical" evidence="6">
    <location>
        <begin position="15"/>
        <end position="34"/>
    </location>
</feature>
<reference evidence="8 9" key="1">
    <citation type="submission" date="2020-08" db="EMBL/GenBank/DDBJ databases">
        <title>Genomic Encyclopedia of Type Strains, Phase IV (KMG-IV): sequencing the most valuable type-strain genomes for metagenomic binning, comparative biology and taxonomic classification.</title>
        <authorList>
            <person name="Goeker M."/>
        </authorList>
    </citation>
    <scope>NUCLEOTIDE SEQUENCE [LARGE SCALE GENOMIC DNA]</scope>
    <source>
        <strain evidence="8 9">YC6886</strain>
    </source>
</reference>
<evidence type="ECO:0000256" key="6">
    <source>
        <dbReference type="SAM" id="Phobius"/>
    </source>
</evidence>
<dbReference type="Proteomes" id="UP000557717">
    <property type="component" value="Unassembled WGS sequence"/>
</dbReference>
<organism evidence="8 9">
    <name type="scientific">Haloferula luteola</name>
    <dbReference type="NCBI Taxonomy" id="595692"/>
    <lineage>
        <taxon>Bacteria</taxon>
        <taxon>Pseudomonadati</taxon>
        <taxon>Verrucomicrobiota</taxon>
        <taxon>Verrucomicrobiia</taxon>
        <taxon>Verrucomicrobiales</taxon>
        <taxon>Verrucomicrobiaceae</taxon>
        <taxon>Haloferula</taxon>
    </lineage>
</organism>
<name>A0A840VHD8_9BACT</name>
<comment type="caution">
    <text evidence="8">The sequence shown here is derived from an EMBL/GenBank/DDBJ whole genome shotgun (WGS) entry which is preliminary data.</text>
</comment>
<evidence type="ECO:0000313" key="8">
    <source>
        <dbReference type="EMBL" id="MBB5352171.1"/>
    </source>
</evidence>
<keyword evidence="4 6" id="KW-1133">Transmembrane helix</keyword>
<proteinExistence type="predicted"/>
<dbReference type="EMBL" id="JACHFD010000011">
    <property type="protein sequence ID" value="MBB5352171.1"/>
    <property type="molecule type" value="Genomic_DNA"/>
</dbReference>
<keyword evidence="2" id="KW-1003">Cell membrane</keyword>
<evidence type="ECO:0000256" key="4">
    <source>
        <dbReference type="ARBA" id="ARBA00022989"/>
    </source>
</evidence>
<evidence type="ECO:0000256" key="5">
    <source>
        <dbReference type="ARBA" id="ARBA00023136"/>
    </source>
</evidence>
<keyword evidence="5 6" id="KW-0472">Membrane</keyword>
<evidence type="ECO:0000313" key="9">
    <source>
        <dbReference type="Proteomes" id="UP000557717"/>
    </source>
</evidence>
<dbReference type="PANTHER" id="PTHR40077">
    <property type="entry name" value="MEMBRANE PROTEIN-RELATED"/>
    <property type="match status" value="1"/>
</dbReference>
<sequence>MSHASLKDPIGRIRWVGRIEAVSFLFLLGVAMPMKYLADQEIWVKVTGMAHGVLFLLLLLLVGIAWLEKCIPLKTAAMVMGASLLPFGPFVVDSRLAKRETDAG</sequence>
<keyword evidence="9" id="KW-1185">Reference proteome</keyword>
<protein>
    <submittedName>
        <fullName evidence="8">Integral membrane protein</fullName>
    </submittedName>
</protein>
<dbReference type="PANTHER" id="PTHR40077:SF1">
    <property type="entry name" value="MEMBRANE PROTEIN"/>
    <property type="match status" value="1"/>
</dbReference>
<evidence type="ECO:0000256" key="2">
    <source>
        <dbReference type="ARBA" id="ARBA00022475"/>
    </source>
</evidence>
<evidence type="ECO:0000259" key="7">
    <source>
        <dbReference type="Pfam" id="PF12823"/>
    </source>
</evidence>
<dbReference type="GO" id="GO:0005886">
    <property type="term" value="C:plasma membrane"/>
    <property type="evidence" value="ECO:0007669"/>
    <property type="project" value="UniProtKB-SubCell"/>
</dbReference>
<dbReference type="InterPro" id="IPR023845">
    <property type="entry name" value="DUF3817_TM"/>
</dbReference>
<dbReference type="RefSeq" id="WP_184018984.1">
    <property type="nucleotide sequence ID" value="NZ_JACHFD010000011.1"/>
</dbReference>
<feature type="domain" description="DUF3817" evidence="7">
    <location>
        <begin position="11"/>
        <end position="97"/>
    </location>
</feature>
<keyword evidence="3 6" id="KW-0812">Transmembrane</keyword>
<comment type="subcellular location">
    <subcellularLocation>
        <location evidence="1">Cell membrane</location>
        <topology evidence="1">Multi-pass membrane protein</topology>
    </subcellularLocation>
</comment>
<dbReference type="AlphaFoldDB" id="A0A840VHD8"/>
<dbReference type="NCBIfam" id="TIGR03954">
    <property type="entry name" value="integ_memb_HG"/>
    <property type="match status" value="1"/>
</dbReference>
<evidence type="ECO:0000256" key="3">
    <source>
        <dbReference type="ARBA" id="ARBA00022692"/>
    </source>
</evidence>
<gene>
    <name evidence="8" type="ORF">HNR46_002414</name>
</gene>